<reference evidence="3 6" key="3">
    <citation type="submission" date="2019-08" db="EMBL/GenBank/DDBJ databases">
        <title>Whole genome sequencing of Aggregatibacter actinomycetemcomitans cultured from blood stream infections in Denmark reveals a novel phylogenetic lineage expressing serotype a membrane O polysaccharide.</title>
        <authorList>
            <person name="Nedergaard S."/>
            <person name="Kobel C.M."/>
            <person name="Nielsen M.B."/>
            <person name="Moeller R.T."/>
            <person name="Jensen A.B."/>
            <person name="Noerskov-Lauritsen N."/>
        </authorList>
    </citation>
    <scope>NUCLEOTIDE SEQUENCE [LARGE SCALE GENOMIC DNA]</scope>
    <source>
        <strain evidence="3 6">PN_563</strain>
    </source>
</reference>
<accession>A0A142G011</accession>
<keyword evidence="5" id="KW-1185">Reference proteome</keyword>
<dbReference type="EMBL" id="PCGW01000004">
    <property type="protein sequence ID" value="PHO21110.1"/>
    <property type="molecule type" value="Genomic_DNA"/>
</dbReference>
<dbReference type="eggNOG" id="COG3774">
    <property type="taxonomic scope" value="Bacteria"/>
</dbReference>
<dbReference type="PANTHER" id="PTHR32385:SF15">
    <property type="entry name" value="INOSITOL PHOSPHOCERAMIDE MANNOSYLTRANSFERASE 1"/>
    <property type="match status" value="1"/>
</dbReference>
<dbReference type="GO" id="GO:0000030">
    <property type="term" value="F:mannosyltransferase activity"/>
    <property type="evidence" value="ECO:0007669"/>
    <property type="project" value="TreeGrafter"/>
</dbReference>
<dbReference type="EMBL" id="VSED01000003">
    <property type="protein sequence ID" value="TYA39747.1"/>
    <property type="molecule type" value="Genomic_DNA"/>
</dbReference>
<evidence type="ECO:0000313" key="2">
    <source>
        <dbReference type="EMBL" id="PHO21110.1"/>
    </source>
</evidence>
<dbReference type="GO" id="GO:0051999">
    <property type="term" value="P:mannosyl-inositol phosphorylceramide biosynthetic process"/>
    <property type="evidence" value="ECO:0007669"/>
    <property type="project" value="TreeGrafter"/>
</dbReference>
<evidence type="ECO:0000313" key="6">
    <source>
        <dbReference type="Proteomes" id="UP000323012"/>
    </source>
</evidence>
<reference evidence="1 4" key="1">
    <citation type="submission" date="2015-10" db="EMBL/GenBank/DDBJ databases">
        <title>Tn-seq of a polymicrobial infection.</title>
        <authorList>
            <person name="Stacy A."/>
            <person name="Rumbaugh K.P."/>
            <person name="Whiteley M."/>
        </authorList>
    </citation>
    <scope>NUCLEOTIDE SEQUENCE [LARGE SCALE GENOMIC DNA]</scope>
    <source>
        <strain evidence="1 4">624</strain>
    </source>
</reference>
<dbReference type="GO" id="GO:0016020">
    <property type="term" value="C:membrane"/>
    <property type="evidence" value="ECO:0007669"/>
    <property type="project" value="GOC"/>
</dbReference>
<dbReference type="OrthoDB" id="9802881at2"/>
<gene>
    <name evidence="1" type="ORF">ACT75_05365</name>
    <name evidence="2" type="ORF">CQR80_02810</name>
    <name evidence="3" type="ORF">FXB79_02160</name>
</gene>
<dbReference type="Proteomes" id="UP000323012">
    <property type="component" value="Unassembled WGS sequence"/>
</dbReference>
<sequence>MKKEYSSLSTLFSSNATFFNVIHRISNKPYKIFYTGLIPKPIRRWLAKKANLSQQNHVANCWKEVISLYLNGKLDEIVIKPKKDLGNKKIIWQYWGQGWESKELPDIVKICRRSVQENKGDYEVIYLDDKNLIEYIEFPDFVSEKRKNPNFRHAFFSDLLRLALLECYGGIWVDATILFTAPITKQLGSSDFFMFSRSPKATNKAMWKNLNREYFLWDKESRVNILNSFIISKKGNVTIHILLQLLLFFWKTQENIPHYFFFQILFDKLKKENLIEEFELVDDTLPHLLFSELNNPFDRNKLDKITAKCNQHKLTYLAKCETGSFYAYLKNKYQ</sequence>
<dbReference type="Proteomes" id="UP000226080">
    <property type="component" value="Unassembled WGS sequence"/>
</dbReference>
<evidence type="ECO:0000313" key="3">
    <source>
        <dbReference type="EMBL" id="TYA39747.1"/>
    </source>
</evidence>
<protein>
    <submittedName>
        <fullName evidence="3">Capsular biosynthesis protein</fullName>
    </submittedName>
</protein>
<reference evidence="2 5" key="2">
    <citation type="submission" date="2017-10" db="EMBL/GenBank/DDBJ databases">
        <title>Draft genome sequences of Aggregatibacter actinomycetemcomitans strains 310a and 310b.</title>
        <authorList>
            <person name="May A.C."/>
            <person name="Ohta H."/>
            <person name="Maeda H."/>
            <person name="Kokeguchi S."/>
            <person name="Cugini C."/>
        </authorList>
    </citation>
    <scope>NUCLEOTIDE SEQUENCE [LARGE SCALE GENOMIC DNA]</scope>
    <source>
        <strain evidence="2 5">310b</strain>
    </source>
</reference>
<dbReference type="Gene3D" id="3.90.550.20">
    <property type="match status" value="1"/>
</dbReference>
<dbReference type="InterPro" id="IPR029044">
    <property type="entry name" value="Nucleotide-diphossugar_trans"/>
</dbReference>
<dbReference type="InterPro" id="IPR051706">
    <property type="entry name" value="Glycosyltransferase_domain"/>
</dbReference>
<dbReference type="Pfam" id="PF05704">
    <property type="entry name" value="Caps_synth"/>
    <property type="match status" value="1"/>
</dbReference>
<dbReference type="AlphaFoldDB" id="A0A142G011"/>
<proteinExistence type="predicted"/>
<name>A0A142G011_AGGAC</name>
<evidence type="ECO:0000313" key="5">
    <source>
        <dbReference type="Proteomes" id="UP000226080"/>
    </source>
</evidence>
<dbReference type="PANTHER" id="PTHR32385">
    <property type="entry name" value="MANNOSYL PHOSPHORYLINOSITOL CERAMIDE SYNTHASE"/>
    <property type="match status" value="1"/>
</dbReference>
<dbReference type="SUPFAM" id="SSF53448">
    <property type="entry name" value="Nucleotide-diphospho-sugar transferases"/>
    <property type="match status" value="1"/>
</dbReference>
<dbReference type="InterPro" id="IPR008441">
    <property type="entry name" value="AfumC-like_glycosyl_Trfase"/>
</dbReference>
<evidence type="ECO:0000313" key="4">
    <source>
        <dbReference type="Proteomes" id="UP000072236"/>
    </source>
</evidence>
<dbReference type="RefSeq" id="WP_005542849.1">
    <property type="nucleotide sequence ID" value="NZ_CP012959.1"/>
</dbReference>
<dbReference type="EMBL" id="CP012959">
    <property type="protein sequence ID" value="AMQ93991.1"/>
    <property type="molecule type" value="Genomic_DNA"/>
</dbReference>
<organism evidence="3 6">
    <name type="scientific">Aggregatibacter actinomycetemcomitans</name>
    <name type="common">Actinobacillus actinomycetemcomitans</name>
    <name type="synonym">Haemophilus actinomycetemcomitans</name>
    <dbReference type="NCBI Taxonomy" id="714"/>
    <lineage>
        <taxon>Bacteria</taxon>
        <taxon>Pseudomonadati</taxon>
        <taxon>Pseudomonadota</taxon>
        <taxon>Gammaproteobacteria</taxon>
        <taxon>Pasteurellales</taxon>
        <taxon>Pasteurellaceae</taxon>
        <taxon>Aggregatibacter</taxon>
    </lineage>
</organism>
<dbReference type="KEGG" id="aact:ACT75_05365"/>
<evidence type="ECO:0000313" key="1">
    <source>
        <dbReference type="EMBL" id="AMQ93991.1"/>
    </source>
</evidence>
<dbReference type="Proteomes" id="UP000072236">
    <property type="component" value="Chromosome"/>
</dbReference>